<evidence type="ECO:0000313" key="3">
    <source>
        <dbReference type="Proteomes" id="UP001208689"/>
    </source>
</evidence>
<organism evidence="2 3">
    <name type="scientific">Candidatus Lokiarchaeum ossiferum</name>
    <dbReference type="NCBI Taxonomy" id="2951803"/>
    <lineage>
        <taxon>Archaea</taxon>
        <taxon>Promethearchaeati</taxon>
        <taxon>Promethearchaeota</taxon>
        <taxon>Promethearchaeia</taxon>
        <taxon>Promethearchaeales</taxon>
        <taxon>Promethearchaeaceae</taxon>
        <taxon>Candidatus Lokiarchaeum</taxon>
    </lineage>
</organism>
<keyword evidence="1" id="KW-1133">Transmembrane helix</keyword>
<evidence type="ECO:0000313" key="2">
    <source>
        <dbReference type="EMBL" id="UYP47096.1"/>
    </source>
</evidence>
<protein>
    <submittedName>
        <fullName evidence="2">Uncharacterized protein</fullName>
    </submittedName>
</protein>
<evidence type="ECO:0000256" key="1">
    <source>
        <dbReference type="SAM" id="Phobius"/>
    </source>
</evidence>
<sequence length="285" mass="33640">MQLKKKYSRLFLIYFVLSLELATIDANTESFPAFRESYNIENDDYILYEVKKNHDFDSFYQIRITDIQILDDSQFKLNLRHYTTKSYTDALDLKEFSIIKDENLTISNNQSSQASFFWIYPTTLQFQDFFSNISISDFQLEQKAENFWDINQSIIESENFRIDFLDNNETASLIYDLSTYTAGSTRFTYTILYKLKFNQTTGYISEFSEVYQKIRFCDGVTCNFETSVQSYYIKETSIKNIRSGTENSDKTRKINSFSFIGIISTMFVSTIILTKRKSNQKKRCL</sequence>
<reference evidence="2" key="1">
    <citation type="submission" date="2022-09" db="EMBL/GenBank/DDBJ databases">
        <title>Actin cytoskeleton and complex cell architecture in an #Asgard archaeon.</title>
        <authorList>
            <person name="Ponce Toledo R.I."/>
            <person name="Schleper C."/>
            <person name="Rodrigues Oliveira T."/>
            <person name="Wollweber F."/>
            <person name="Xu J."/>
            <person name="Rittmann S."/>
            <person name="Klingl A."/>
            <person name="Pilhofer M."/>
        </authorList>
    </citation>
    <scope>NUCLEOTIDE SEQUENCE</scope>
    <source>
        <strain evidence="2">B-35</strain>
    </source>
</reference>
<proteinExistence type="predicted"/>
<keyword evidence="1" id="KW-0812">Transmembrane</keyword>
<dbReference type="Proteomes" id="UP001208689">
    <property type="component" value="Chromosome"/>
</dbReference>
<keyword evidence="1" id="KW-0472">Membrane</keyword>
<accession>A0ABY6HU97</accession>
<keyword evidence="3" id="KW-1185">Reference proteome</keyword>
<dbReference type="EMBL" id="CP104013">
    <property type="protein sequence ID" value="UYP47096.1"/>
    <property type="molecule type" value="Genomic_DNA"/>
</dbReference>
<feature type="transmembrane region" description="Helical" evidence="1">
    <location>
        <begin position="254"/>
        <end position="273"/>
    </location>
</feature>
<gene>
    <name evidence="2" type="ORF">NEF87_003381</name>
</gene>
<name>A0ABY6HU97_9ARCH</name>